<evidence type="ECO:0000313" key="2">
    <source>
        <dbReference type="Proteomes" id="UP001562357"/>
    </source>
</evidence>
<name>A0ABQ0D0B5_9HYPO</name>
<proteinExistence type="predicted"/>
<reference evidence="2" key="1">
    <citation type="submission" date="2024-06" db="EMBL/GenBank/DDBJ databases">
        <title>Draft Genome Sequences of Epichloe bromicola Strains Isolated from Elymus ciliaris.</title>
        <authorList>
            <consortium name="Epichloe bromicola genome sequencing consortium"/>
            <person name="Miura A."/>
            <person name="Imano S."/>
            <person name="Ashida A."/>
            <person name="Sato I."/>
            <person name="Chiba S."/>
            <person name="Tanaka A."/>
            <person name="Camagna M."/>
            <person name="Takemoto D."/>
        </authorList>
    </citation>
    <scope>NUCLEOTIDE SEQUENCE [LARGE SCALE GENOMIC DNA]</scope>
    <source>
        <strain evidence="2">DP</strain>
    </source>
</reference>
<accession>A0ABQ0D0B5</accession>
<dbReference type="Proteomes" id="UP001562357">
    <property type="component" value="Unassembled WGS sequence"/>
</dbReference>
<organism evidence="1 2">
    <name type="scientific">Epichloe bromicola</name>
    <dbReference type="NCBI Taxonomy" id="79588"/>
    <lineage>
        <taxon>Eukaryota</taxon>
        <taxon>Fungi</taxon>
        <taxon>Dikarya</taxon>
        <taxon>Ascomycota</taxon>
        <taxon>Pezizomycotina</taxon>
        <taxon>Sordariomycetes</taxon>
        <taxon>Hypocreomycetidae</taxon>
        <taxon>Hypocreales</taxon>
        <taxon>Clavicipitaceae</taxon>
        <taxon>Epichloe</taxon>
    </lineage>
</organism>
<gene>
    <name evidence="1" type="primary">g7340</name>
    <name evidence="1" type="ORF">EsDP_00007340</name>
</gene>
<evidence type="ECO:0000313" key="1">
    <source>
        <dbReference type="EMBL" id="GAB0139125.1"/>
    </source>
</evidence>
<protein>
    <submittedName>
        <fullName evidence="1">Uncharacterized protein</fullName>
    </submittedName>
</protein>
<comment type="caution">
    <text evidence="1">The sequence shown here is derived from an EMBL/GenBank/DDBJ whole genome shotgun (WGS) entry which is preliminary data.</text>
</comment>
<dbReference type="EMBL" id="BAAFGZ010000640">
    <property type="protein sequence ID" value="GAB0139125.1"/>
    <property type="molecule type" value="Genomic_DNA"/>
</dbReference>
<keyword evidence="2" id="KW-1185">Reference proteome</keyword>
<sequence length="612" mass="66281">MPNPFCLTWPRQGAEASPPCWGGCSVQGLEIKVVAAVPDKDALPGGGGGGGGGRSIKIPRYFWGEGPVARLVGRLGWKGRMRLAGGGFPVHAGYSEARALIGRGAVADLRRLSREAEDLVEEMFAGIGGGGGGGVPHKDERFGEGAEAPEAGRPRVVQLRLSPELAVWKSTQHAIGNVLPPKGAGLSRAEPRVLAVLGAGDWPEAMTTNNALFGCGIASLLIGAADVRTLFSNYVTDMAFYYEHGYNHVFPSFSRLLHDGLGDAHARRTPGGRQRREAVAAGVRYIRAKIALEEAHKTRLKDAAAQMDRRTAQIISLSESSLLGMAAEATARGFDAAAVMSDLVFSSPGTDVIDVGCDLVNSEVMNSFLNVANIAASGVVSEPALRAIYDAYAATGARMLTQRWHEPVARMCAALYTWHMQNDRHMFLRRALLGWPKARKSPARPQREADFDEVFDADFRTTGFSRPLDPEYACDGGDGGDTCNHVRRLLDRCSRGGDLLGALWSSLVTGPLEYVRRGEVDEQREHHLVESSRLQMAQLFSKGLVVEMVWLIAHANHHAWQVNYLFEAAMFGSILDGGALIGKLDRAEGEEAQDQEEEKDMTYINFRNETGC</sequence>